<protein>
    <submittedName>
        <fullName evidence="1">Uncharacterized protein</fullName>
    </submittedName>
</protein>
<evidence type="ECO:0000313" key="1">
    <source>
        <dbReference type="EMBL" id="MCD7463626.1"/>
    </source>
</evidence>
<comment type="caution">
    <text evidence="1">The sequence shown here is derived from an EMBL/GenBank/DDBJ whole genome shotgun (WGS) entry which is preliminary data.</text>
</comment>
<dbReference type="EMBL" id="JACEIK010000899">
    <property type="protein sequence ID" value="MCD7463626.1"/>
    <property type="molecule type" value="Genomic_DNA"/>
</dbReference>
<proteinExistence type="predicted"/>
<accession>A0ABS8SXP7</accession>
<organism evidence="1 2">
    <name type="scientific">Datura stramonium</name>
    <name type="common">Jimsonweed</name>
    <name type="synonym">Common thornapple</name>
    <dbReference type="NCBI Taxonomy" id="4076"/>
    <lineage>
        <taxon>Eukaryota</taxon>
        <taxon>Viridiplantae</taxon>
        <taxon>Streptophyta</taxon>
        <taxon>Embryophyta</taxon>
        <taxon>Tracheophyta</taxon>
        <taxon>Spermatophyta</taxon>
        <taxon>Magnoliopsida</taxon>
        <taxon>eudicotyledons</taxon>
        <taxon>Gunneridae</taxon>
        <taxon>Pentapetalae</taxon>
        <taxon>asterids</taxon>
        <taxon>lamiids</taxon>
        <taxon>Solanales</taxon>
        <taxon>Solanaceae</taxon>
        <taxon>Solanoideae</taxon>
        <taxon>Datureae</taxon>
        <taxon>Datura</taxon>
    </lineage>
</organism>
<evidence type="ECO:0000313" key="2">
    <source>
        <dbReference type="Proteomes" id="UP000823775"/>
    </source>
</evidence>
<dbReference type="Proteomes" id="UP000823775">
    <property type="component" value="Unassembled WGS sequence"/>
</dbReference>
<sequence>MEEDDVGLQLPFGSLGGAVRSSERWRKRESKKEWWCDLLVHQSEVIREGKSAGFVGDKEDQFCWWPYSVCWGEERVGGATSVVVNSFAGEYEVAAVVWFMLSVDGENEEEEKSSISP</sequence>
<keyword evidence="2" id="KW-1185">Reference proteome</keyword>
<name>A0ABS8SXP7_DATST</name>
<reference evidence="1 2" key="1">
    <citation type="journal article" date="2021" name="BMC Genomics">
        <title>Datura genome reveals duplications of psychoactive alkaloid biosynthetic genes and high mutation rate following tissue culture.</title>
        <authorList>
            <person name="Rajewski A."/>
            <person name="Carter-House D."/>
            <person name="Stajich J."/>
            <person name="Litt A."/>
        </authorList>
    </citation>
    <scope>NUCLEOTIDE SEQUENCE [LARGE SCALE GENOMIC DNA]</scope>
    <source>
        <strain evidence="1">AR-01</strain>
    </source>
</reference>
<gene>
    <name evidence="1" type="ORF">HAX54_050963</name>
</gene>